<dbReference type="KEGG" id="kdj:28971257"/>
<feature type="region of interest" description="Disordered" evidence="2">
    <location>
        <begin position="1"/>
        <end position="132"/>
    </location>
</feature>
<feature type="region of interest" description="Disordered" evidence="2">
    <location>
        <begin position="315"/>
        <end position="361"/>
    </location>
</feature>
<protein>
    <submittedName>
        <fullName evidence="3">Uncharacterized protein</fullName>
    </submittedName>
</protein>
<feature type="compositionally biased region" description="Polar residues" evidence="2">
    <location>
        <begin position="59"/>
        <end position="79"/>
    </location>
</feature>
<feature type="region of interest" description="Disordered" evidence="2">
    <location>
        <begin position="230"/>
        <end position="255"/>
    </location>
</feature>
<sequence length="523" mass="58837">MPSSEPLGTLPFHPTTDDDFAAKRKSAITPTPPLPPTKKGKTLSEQKVPPLTVDGISSRRGSSSAHADSKPKPSTASNSHSHRSLADQAGDFSKRASRSRDEFSPGSFERDFPVQHDHAKLKRDYASEKYDESVKTANTLRIKITRLEAKLVKFKDLERRVLQLETDNDELRSQLSPAVIKNRQDEEEGGDQLERDNPELVEGTNNNVEEVNEDQALIDFLAEHGDILPFTPEAADHSDESDSGSRQDGTSPEYGKRAYTDLTADAPEQTNIAEDEDSDVEAQFRHYTLPHDTETPSPPHSSPRRDEDDVAYDLNSIRDRSPSPQVIDLVTPDISETTPSPSPSDESEQNTSSSDESHHRPDKDTIVFSLHSSYPEGRFPVPDVLNNILPEKIEPLADHPINLIRATGHSERWLKLLVKRYGCVLSEKFMRNIVRVSYTDLDPDARAGSRNLAQHWREVRTMFMMFGLSEGVRQGADAKLVEELAERVAVRIKSYESAGRTHVKWCAENQRKAWDFWLREYPV</sequence>
<reference evidence="4" key="2">
    <citation type="submission" date="2013-07" db="EMBL/GenBank/DDBJ databases">
        <authorList>
            <consortium name="The Broad Institute Genome Sequencing Platform"/>
            <person name="Cuomo C."/>
            <person name="Litvintseva A."/>
            <person name="Chen Y."/>
            <person name="Heitman J."/>
            <person name="Sun S."/>
            <person name="Springer D."/>
            <person name="Dromer F."/>
            <person name="Young S.K."/>
            <person name="Zeng Q."/>
            <person name="Gargeya S."/>
            <person name="Fitzgerald M."/>
            <person name="Abouelleil A."/>
            <person name="Alvarado L."/>
            <person name="Berlin A.M."/>
            <person name="Chapman S.B."/>
            <person name="Dewar J."/>
            <person name="Goldberg J."/>
            <person name="Griggs A."/>
            <person name="Gujja S."/>
            <person name="Hansen M."/>
            <person name="Howarth C."/>
            <person name="Imamovic A."/>
            <person name="Larimer J."/>
            <person name="McCowan C."/>
            <person name="Murphy C."/>
            <person name="Pearson M."/>
            <person name="Priest M."/>
            <person name="Roberts A."/>
            <person name="Saif S."/>
            <person name="Shea T."/>
            <person name="Sykes S."/>
            <person name="Wortman J."/>
            <person name="Nusbaum C."/>
            <person name="Birren B."/>
        </authorList>
    </citation>
    <scope>NUCLEOTIDE SEQUENCE</scope>
    <source>
        <strain evidence="4">CBS 10117</strain>
    </source>
</reference>
<keyword evidence="1" id="KW-0175">Coiled coil</keyword>
<proteinExistence type="predicted"/>
<evidence type="ECO:0000256" key="1">
    <source>
        <dbReference type="SAM" id="Coils"/>
    </source>
</evidence>
<feature type="region of interest" description="Disordered" evidence="2">
    <location>
        <begin position="175"/>
        <end position="208"/>
    </location>
</feature>
<dbReference type="VEuPathDB" id="FungiDB:I303_07558"/>
<dbReference type="EMBL" id="KI894036">
    <property type="protein sequence ID" value="OBR81648.1"/>
    <property type="molecule type" value="Genomic_DNA"/>
</dbReference>
<feature type="compositionally biased region" description="Basic and acidic residues" evidence="2">
    <location>
        <begin position="234"/>
        <end position="245"/>
    </location>
</feature>
<dbReference type="EMBL" id="CP144539">
    <property type="protein sequence ID" value="WWC64934.1"/>
    <property type="molecule type" value="Genomic_DNA"/>
</dbReference>
<evidence type="ECO:0000313" key="5">
    <source>
        <dbReference type="Proteomes" id="UP000078595"/>
    </source>
</evidence>
<feature type="coiled-coil region" evidence="1">
    <location>
        <begin position="137"/>
        <end position="174"/>
    </location>
</feature>
<reference evidence="3" key="1">
    <citation type="submission" date="2013-07" db="EMBL/GenBank/DDBJ databases">
        <title>The Genome Sequence of Cryptococcus dejecticola CBS10117.</title>
        <authorList>
            <consortium name="The Broad Institute Genome Sequencing Platform"/>
            <person name="Cuomo C."/>
            <person name="Litvintseva A."/>
            <person name="Chen Y."/>
            <person name="Heitman J."/>
            <person name="Sun S."/>
            <person name="Springer D."/>
            <person name="Dromer F."/>
            <person name="Young S.K."/>
            <person name="Zeng Q."/>
            <person name="Gargeya S."/>
            <person name="Fitzgerald M."/>
            <person name="Abouelleil A."/>
            <person name="Alvarado L."/>
            <person name="Berlin A.M."/>
            <person name="Chapman S.B."/>
            <person name="Dewar J."/>
            <person name="Goldberg J."/>
            <person name="Griggs A."/>
            <person name="Gujja S."/>
            <person name="Hansen M."/>
            <person name="Howarth C."/>
            <person name="Imamovic A."/>
            <person name="Larimer J."/>
            <person name="McCowan C."/>
            <person name="Murphy C."/>
            <person name="Pearson M."/>
            <person name="Priest M."/>
            <person name="Roberts A."/>
            <person name="Saif S."/>
            <person name="Shea T."/>
            <person name="Sykes S."/>
            <person name="Wortman J."/>
            <person name="Nusbaum C."/>
            <person name="Birren B."/>
        </authorList>
    </citation>
    <scope>NUCLEOTIDE SEQUENCE [LARGE SCALE GENOMIC DNA]</scope>
    <source>
        <strain evidence="3">CBS 10117</strain>
    </source>
</reference>
<gene>
    <name evidence="3" type="ORF">I303_07558</name>
    <name evidence="4" type="ORF">I303_107548</name>
</gene>
<evidence type="ECO:0000313" key="3">
    <source>
        <dbReference type="EMBL" id="OBR81648.1"/>
    </source>
</evidence>
<reference evidence="4" key="3">
    <citation type="submission" date="2024-02" db="EMBL/GenBank/DDBJ databases">
        <title>Comparative genomics of Cryptococcus and Kwoniella reveals pathogenesis evolution and contrasting modes of karyotype evolution via chromosome fusion or intercentromeric recombination.</title>
        <authorList>
            <person name="Coelho M.A."/>
            <person name="David-Palma M."/>
            <person name="Shea T."/>
            <person name="Bowers K."/>
            <person name="McGinley-Smith S."/>
            <person name="Mohammad A.W."/>
            <person name="Gnirke A."/>
            <person name="Yurkov A.M."/>
            <person name="Nowrousian M."/>
            <person name="Sun S."/>
            <person name="Cuomo C.A."/>
            <person name="Heitman J."/>
        </authorList>
    </citation>
    <scope>NUCLEOTIDE SEQUENCE</scope>
    <source>
        <strain evidence="4">CBS 10117</strain>
    </source>
</reference>
<name>A0A1A5ZV17_9TREE</name>
<keyword evidence="5" id="KW-1185">Reference proteome</keyword>
<dbReference type="Proteomes" id="UP000078595">
    <property type="component" value="Chromosome 10"/>
</dbReference>
<evidence type="ECO:0000256" key="2">
    <source>
        <dbReference type="SAM" id="MobiDB-lite"/>
    </source>
</evidence>
<dbReference type="RefSeq" id="XP_018259490.1">
    <property type="nucleotide sequence ID" value="XM_018410822.1"/>
</dbReference>
<organism evidence="3">
    <name type="scientific">Kwoniella dejecticola CBS 10117</name>
    <dbReference type="NCBI Taxonomy" id="1296121"/>
    <lineage>
        <taxon>Eukaryota</taxon>
        <taxon>Fungi</taxon>
        <taxon>Dikarya</taxon>
        <taxon>Basidiomycota</taxon>
        <taxon>Agaricomycotina</taxon>
        <taxon>Tremellomycetes</taxon>
        <taxon>Tremellales</taxon>
        <taxon>Cryptococcaceae</taxon>
        <taxon>Kwoniella</taxon>
    </lineage>
</organism>
<feature type="compositionally biased region" description="Basic and acidic residues" evidence="2">
    <location>
        <begin position="92"/>
        <end position="132"/>
    </location>
</feature>
<dbReference type="GeneID" id="28971257"/>
<evidence type="ECO:0000313" key="4">
    <source>
        <dbReference type="EMBL" id="WWC64934.1"/>
    </source>
</evidence>
<dbReference type="AlphaFoldDB" id="A0A1A5ZV17"/>
<accession>A0A1A5ZV17</accession>